<feature type="compositionally biased region" description="Basic residues" evidence="1">
    <location>
        <begin position="53"/>
        <end position="62"/>
    </location>
</feature>
<name>A0A0E9S541_ANGAN</name>
<dbReference type="EMBL" id="GBXM01072919">
    <property type="protein sequence ID" value="JAH35658.1"/>
    <property type="molecule type" value="Transcribed_RNA"/>
</dbReference>
<evidence type="ECO:0000256" key="1">
    <source>
        <dbReference type="SAM" id="MobiDB-lite"/>
    </source>
</evidence>
<feature type="region of interest" description="Disordered" evidence="1">
    <location>
        <begin position="44"/>
        <end position="77"/>
    </location>
</feature>
<sequence length="97" mass="11052">MGKNKNNDHFQTKKKTFQYNTSTLNASSELLVLICGRIMAKKNLDPHIQDKKGHGKKSKHRRTLEEKGGSTFLGSPKTQQPFIMFEAKQKTNIYATI</sequence>
<dbReference type="AlphaFoldDB" id="A0A0E9S541"/>
<evidence type="ECO:0000313" key="2">
    <source>
        <dbReference type="EMBL" id="JAH35658.1"/>
    </source>
</evidence>
<organism evidence="2">
    <name type="scientific">Anguilla anguilla</name>
    <name type="common">European freshwater eel</name>
    <name type="synonym">Muraena anguilla</name>
    <dbReference type="NCBI Taxonomy" id="7936"/>
    <lineage>
        <taxon>Eukaryota</taxon>
        <taxon>Metazoa</taxon>
        <taxon>Chordata</taxon>
        <taxon>Craniata</taxon>
        <taxon>Vertebrata</taxon>
        <taxon>Euteleostomi</taxon>
        <taxon>Actinopterygii</taxon>
        <taxon>Neopterygii</taxon>
        <taxon>Teleostei</taxon>
        <taxon>Anguilliformes</taxon>
        <taxon>Anguillidae</taxon>
        <taxon>Anguilla</taxon>
    </lineage>
</organism>
<protein>
    <submittedName>
        <fullName evidence="2">Uncharacterized protein</fullName>
    </submittedName>
</protein>
<accession>A0A0E9S541</accession>
<proteinExistence type="predicted"/>
<reference evidence="2" key="1">
    <citation type="submission" date="2014-11" db="EMBL/GenBank/DDBJ databases">
        <authorList>
            <person name="Amaro Gonzalez C."/>
        </authorList>
    </citation>
    <scope>NUCLEOTIDE SEQUENCE</scope>
</reference>
<reference evidence="2" key="2">
    <citation type="journal article" date="2015" name="Fish Shellfish Immunol.">
        <title>Early steps in the European eel (Anguilla anguilla)-Vibrio vulnificus interaction in the gills: Role of the RtxA13 toxin.</title>
        <authorList>
            <person name="Callol A."/>
            <person name="Pajuelo D."/>
            <person name="Ebbesson L."/>
            <person name="Teles M."/>
            <person name="MacKenzie S."/>
            <person name="Amaro C."/>
        </authorList>
    </citation>
    <scope>NUCLEOTIDE SEQUENCE</scope>
</reference>